<keyword evidence="5" id="KW-0378">Hydrolase</keyword>
<name>A0AAD4MI45_9BILA</name>
<evidence type="ECO:0000256" key="4">
    <source>
        <dbReference type="ARBA" id="ARBA00022729"/>
    </source>
</evidence>
<dbReference type="EC" id="3.2.1.21" evidence="3"/>
<dbReference type="EMBL" id="JAKKPZ010000461">
    <property type="protein sequence ID" value="KAI1694873.1"/>
    <property type="molecule type" value="Genomic_DNA"/>
</dbReference>
<protein>
    <recommendedName>
        <fullName evidence="3">beta-glucosidase</fullName>
        <ecNumber evidence="3">3.2.1.21</ecNumber>
    </recommendedName>
</protein>
<evidence type="ECO:0000313" key="9">
    <source>
        <dbReference type="EMBL" id="KAI1694873.1"/>
    </source>
</evidence>
<dbReference type="PANTHER" id="PTHR30620">
    <property type="entry name" value="PERIPLASMIC BETA-GLUCOSIDASE-RELATED"/>
    <property type="match status" value="1"/>
</dbReference>
<evidence type="ECO:0000256" key="2">
    <source>
        <dbReference type="ARBA" id="ARBA00005336"/>
    </source>
</evidence>
<dbReference type="Pfam" id="PF01915">
    <property type="entry name" value="Glyco_hydro_3_C"/>
    <property type="match status" value="2"/>
</dbReference>
<dbReference type="InterPro" id="IPR002772">
    <property type="entry name" value="Glyco_hydro_3_C"/>
</dbReference>
<accession>A0AAD4MI45</accession>
<organism evidence="9 10">
    <name type="scientific">Ditylenchus destructor</name>
    <dbReference type="NCBI Taxonomy" id="166010"/>
    <lineage>
        <taxon>Eukaryota</taxon>
        <taxon>Metazoa</taxon>
        <taxon>Ecdysozoa</taxon>
        <taxon>Nematoda</taxon>
        <taxon>Chromadorea</taxon>
        <taxon>Rhabditida</taxon>
        <taxon>Tylenchina</taxon>
        <taxon>Tylenchomorpha</taxon>
        <taxon>Sphaerularioidea</taxon>
        <taxon>Anguinidae</taxon>
        <taxon>Anguininae</taxon>
        <taxon>Ditylenchus</taxon>
    </lineage>
</organism>
<evidence type="ECO:0000256" key="5">
    <source>
        <dbReference type="ARBA" id="ARBA00022801"/>
    </source>
</evidence>
<dbReference type="GO" id="GO:0009251">
    <property type="term" value="P:glucan catabolic process"/>
    <property type="evidence" value="ECO:0007669"/>
    <property type="project" value="TreeGrafter"/>
</dbReference>
<proteinExistence type="inferred from homology"/>
<feature type="compositionally biased region" description="Basic residues" evidence="7">
    <location>
        <begin position="492"/>
        <end position="501"/>
    </location>
</feature>
<dbReference type="GO" id="GO:0008422">
    <property type="term" value="F:beta-glucosidase activity"/>
    <property type="evidence" value="ECO:0007669"/>
    <property type="project" value="UniProtKB-EC"/>
</dbReference>
<dbReference type="Gene3D" id="3.40.50.1700">
    <property type="entry name" value="Glycoside hydrolase family 3 C-terminal domain"/>
    <property type="match status" value="2"/>
</dbReference>
<feature type="region of interest" description="Disordered" evidence="7">
    <location>
        <begin position="261"/>
        <end position="289"/>
    </location>
</feature>
<comment type="catalytic activity">
    <reaction evidence="1">
        <text>Hydrolysis of terminal, non-reducing beta-D-glucosyl residues with release of beta-D-glucose.</text>
        <dbReference type="EC" id="3.2.1.21"/>
    </reaction>
</comment>
<feature type="region of interest" description="Disordered" evidence="7">
    <location>
        <begin position="311"/>
        <end position="353"/>
    </location>
</feature>
<feature type="domain" description="Glycoside hydrolase family 3 C-terminal" evidence="8">
    <location>
        <begin position="86"/>
        <end position="189"/>
    </location>
</feature>
<dbReference type="Proteomes" id="UP001201812">
    <property type="component" value="Unassembled WGS sequence"/>
</dbReference>
<evidence type="ECO:0000259" key="8">
    <source>
        <dbReference type="Pfam" id="PF01915"/>
    </source>
</evidence>
<evidence type="ECO:0000256" key="3">
    <source>
        <dbReference type="ARBA" id="ARBA00012744"/>
    </source>
</evidence>
<keyword evidence="6" id="KW-0326">Glycosidase</keyword>
<evidence type="ECO:0000256" key="7">
    <source>
        <dbReference type="SAM" id="MobiDB-lite"/>
    </source>
</evidence>
<feature type="compositionally biased region" description="Basic and acidic residues" evidence="7">
    <location>
        <begin position="504"/>
        <end position="517"/>
    </location>
</feature>
<dbReference type="AlphaFoldDB" id="A0AAD4MI45"/>
<feature type="domain" description="Glycoside hydrolase family 3 C-terminal" evidence="8">
    <location>
        <begin position="190"/>
        <end position="239"/>
    </location>
</feature>
<evidence type="ECO:0000256" key="1">
    <source>
        <dbReference type="ARBA" id="ARBA00000448"/>
    </source>
</evidence>
<comment type="caution">
    <text evidence="9">The sequence shown here is derived from an EMBL/GenBank/DDBJ whole genome shotgun (WGS) entry which is preliminary data.</text>
</comment>
<keyword evidence="4" id="KW-0732">Signal</keyword>
<feature type="compositionally biased region" description="Basic and acidic residues" evidence="7">
    <location>
        <begin position="314"/>
        <end position="325"/>
    </location>
</feature>
<dbReference type="InterPro" id="IPR051915">
    <property type="entry name" value="Cellulose_Degrad_GH3"/>
</dbReference>
<feature type="compositionally biased region" description="Basic and acidic residues" evidence="7">
    <location>
        <begin position="266"/>
        <end position="275"/>
    </location>
</feature>
<comment type="similarity">
    <text evidence="2">Belongs to the glycosyl hydrolase 3 family.</text>
</comment>
<evidence type="ECO:0000256" key="6">
    <source>
        <dbReference type="ARBA" id="ARBA00023295"/>
    </source>
</evidence>
<keyword evidence="10" id="KW-1185">Reference proteome</keyword>
<evidence type="ECO:0000313" key="10">
    <source>
        <dbReference type="Proteomes" id="UP001201812"/>
    </source>
</evidence>
<dbReference type="SUPFAM" id="SSF52279">
    <property type="entry name" value="Beta-D-glucan exohydrolase, C-terminal domain"/>
    <property type="match status" value="1"/>
</dbReference>
<reference evidence="9" key="1">
    <citation type="submission" date="2022-01" db="EMBL/GenBank/DDBJ databases">
        <title>Genome Sequence Resource for Two Populations of Ditylenchus destructor, the Migratory Endoparasitic Phytonematode.</title>
        <authorList>
            <person name="Zhang H."/>
            <person name="Lin R."/>
            <person name="Xie B."/>
        </authorList>
    </citation>
    <scope>NUCLEOTIDE SEQUENCE</scope>
    <source>
        <strain evidence="9">BazhouSP</strain>
    </source>
</reference>
<sequence>MEMIDHGFAADAREATKIAFMAGVDMSMTSGFYRDHLPDLVEKGEVRWRGSMNRYARCWRSRPSSACSRTRDAGAFARDGEEVDRLLKNEGDVLPLRKGGQKIAIIGPFAAGQHDLNGPWCVYGDNKLAIDLETGVRNALGKNAQITVVEGSQVEAPLPGGIEAAVAAARNADVVLLAIGAGRGRGRDRQAVIVVLKNGRALALEGAVKNAPAILVTWFLGSESGNAIADVLFGDTAPRALADELPARAGPAALLLFAQAHGRPNPSDDKLEDTRPTIARSRTRRSTRSVHGLTYGKIDYANLTPDKGTLAWDGGDRLHRDDHQPRHPRGGGSGSALHPRSRREHHPPGPRAQGVRKIALAPGASGNGALVLKRAQLEFIGRDLKAYGRAGPVRRLDRAVGSGAGGSFDLHAYRLIETLSRPCGRGSGTAFPLPPGRCRTAFGASLLPQILTIRVCSPRPSGFSAISTHDSARKPSGTSAIVIRIADSVARSGRHWRHSPRARPQADDRRRDPDRHALQQRRHPEHGALDAQPGALLAIFDRVGQHRPEDEVESDNHRLHAIR</sequence>
<gene>
    <name evidence="9" type="ORF">DdX_19867</name>
</gene>
<dbReference type="PANTHER" id="PTHR30620:SF16">
    <property type="entry name" value="LYSOSOMAL BETA GLUCOSIDASE"/>
    <property type="match status" value="1"/>
</dbReference>
<feature type="region of interest" description="Disordered" evidence="7">
    <location>
        <begin position="492"/>
        <end position="533"/>
    </location>
</feature>
<dbReference type="InterPro" id="IPR036881">
    <property type="entry name" value="Glyco_hydro_3_C_sf"/>
</dbReference>